<dbReference type="NCBIfam" id="TIGR00254">
    <property type="entry name" value="GGDEF"/>
    <property type="match status" value="1"/>
</dbReference>
<dbReference type="PANTHER" id="PTHR45228:SF4">
    <property type="entry name" value="LIPOPROTEIN"/>
    <property type="match status" value="1"/>
</dbReference>
<sequence length="484" mass="55001">MGAFRKSQDLFCRKLGSFLKYFLSYYFLFISTNCITPVLVMPVIVRSIQAGLKEGFLWASISTLGLLITTIIDSSYLEIDIMVTGIIWLLAWLLGKMSDTETQIREELQNLAYLDGLTGIYNHRSFHSILDEQLLRAKIENKSLALLMLDVDYFKYYNDAYGHQKGDEVLRTIAKLIEENTKHIGFCARYGGEEFSVIIPDCNKECGLEIGELIRQAVEKTDFKGANILPKGRLTVSVGVVCFPESADSKEQLIQKADEAMYKAKYTSKNKVELYYSVLDEMSHSLQDKEKDLLNSLRTLLMVVNAKDRYTYGHSERVMHYASQIGTRLALWEWEIQELTVGALLHDIGKIEISREVLNKPGKLTPEEWEAVKQHPMWGADMIRPISSLGGAVDIVLYHHENFDGSGYPNALKGEEIPLGARILRVVDSFDAMTTNRPYKDALSMKQALEELNKYKGIHYDPEVVEVFTRYIIDTGIIAEKALN</sequence>
<keyword evidence="1" id="KW-1133">Transmembrane helix</keyword>
<dbReference type="Gene3D" id="1.10.3210.10">
    <property type="entry name" value="Hypothetical protein af1432"/>
    <property type="match status" value="1"/>
</dbReference>
<dbReference type="InterPro" id="IPR000160">
    <property type="entry name" value="GGDEF_dom"/>
</dbReference>
<dbReference type="CDD" id="cd00077">
    <property type="entry name" value="HDc"/>
    <property type="match status" value="1"/>
</dbReference>
<dbReference type="InterPro" id="IPR052020">
    <property type="entry name" value="Cyclic_di-GMP/3'3'-cGAMP_PDE"/>
</dbReference>
<keyword evidence="1" id="KW-0472">Membrane</keyword>
<dbReference type="SMART" id="SM00267">
    <property type="entry name" value="GGDEF"/>
    <property type="match status" value="1"/>
</dbReference>
<dbReference type="SUPFAM" id="SSF109604">
    <property type="entry name" value="HD-domain/PDEase-like"/>
    <property type="match status" value="1"/>
</dbReference>
<feature type="domain" description="GGDEF" evidence="2">
    <location>
        <begin position="142"/>
        <end position="277"/>
    </location>
</feature>
<dbReference type="PROSITE" id="PS50887">
    <property type="entry name" value="GGDEF"/>
    <property type="match status" value="1"/>
</dbReference>
<dbReference type="PROSITE" id="PS51832">
    <property type="entry name" value="HD_GYP"/>
    <property type="match status" value="1"/>
</dbReference>
<dbReference type="Gene3D" id="3.30.70.270">
    <property type="match status" value="1"/>
</dbReference>
<evidence type="ECO:0000259" key="3">
    <source>
        <dbReference type="PROSITE" id="PS51832"/>
    </source>
</evidence>
<dbReference type="Pfam" id="PF00990">
    <property type="entry name" value="GGDEF"/>
    <property type="match status" value="1"/>
</dbReference>
<dbReference type="EMBL" id="CP045798">
    <property type="protein sequence ID" value="QNB47483.1"/>
    <property type="molecule type" value="Genomic_DNA"/>
</dbReference>
<feature type="transmembrane region" description="Helical" evidence="1">
    <location>
        <begin position="21"/>
        <end position="44"/>
    </location>
</feature>
<dbReference type="InterPro" id="IPR003607">
    <property type="entry name" value="HD/PDEase_dom"/>
</dbReference>
<protein>
    <submittedName>
        <fullName evidence="4">Diguanylate cyclase</fullName>
    </submittedName>
</protein>
<evidence type="ECO:0000256" key="1">
    <source>
        <dbReference type="SAM" id="Phobius"/>
    </source>
</evidence>
<dbReference type="InterPro" id="IPR037522">
    <property type="entry name" value="HD_GYP_dom"/>
</dbReference>
<dbReference type="CDD" id="cd01949">
    <property type="entry name" value="GGDEF"/>
    <property type="match status" value="1"/>
</dbReference>
<accession>A0A7G6E5X9</accession>
<evidence type="ECO:0000313" key="5">
    <source>
        <dbReference type="Proteomes" id="UP000515847"/>
    </source>
</evidence>
<name>A0A7G6E5X9_THEFR</name>
<evidence type="ECO:0000259" key="2">
    <source>
        <dbReference type="PROSITE" id="PS50887"/>
    </source>
</evidence>
<keyword evidence="1" id="KW-0812">Transmembrane</keyword>
<dbReference type="Proteomes" id="UP000515847">
    <property type="component" value="Chromosome"/>
</dbReference>
<dbReference type="SUPFAM" id="SSF55073">
    <property type="entry name" value="Nucleotide cyclase"/>
    <property type="match status" value="1"/>
</dbReference>
<dbReference type="AlphaFoldDB" id="A0A7G6E5X9"/>
<dbReference type="InterPro" id="IPR029787">
    <property type="entry name" value="Nucleotide_cyclase"/>
</dbReference>
<dbReference type="SMART" id="SM00471">
    <property type="entry name" value="HDc"/>
    <property type="match status" value="1"/>
</dbReference>
<keyword evidence="5" id="KW-1185">Reference proteome</keyword>
<dbReference type="FunFam" id="3.30.70.270:FF:000001">
    <property type="entry name" value="Diguanylate cyclase domain protein"/>
    <property type="match status" value="1"/>
</dbReference>
<dbReference type="PANTHER" id="PTHR45228">
    <property type="entry name" value="CYCLIC DI-GMP PHOSPHODIESTERASE TM_0186-RELATED"/>
    <property type="match status" value="1"/>
</dbReference>
<dbReference type="KEGG" id="tfr:BR63_15050"/>
<organism evidence="4 5">
    <name type="scientific">Thermanaerosceptrum fracticalcis</name>
    <dbReference type="NCBI Taxonomy" id="1712410"/>
    <lineage>
        <taxon>Bacteria</taxon>
        <taxon>Bacillati</taxon>
        <taxon>Bacillota</taxon>
        <taxon>Clostridia</taxon>
        <taxon>Eubacteriales</taxon>
        <taxon>Peptococcaceae</taxon>
        <taxon>Thermanaerosceptrum</taxon>
    </lineage>
</organism>
<proteinExistence type="predicted"/>
<reference evidence="4 5" key="1">
    <citation type="journal article" date="2019" name="Front. Microbiol.">
        <title>Thermoanaerosceptrum fracticalcis gen. nov. sp. nov., a Novel Fumarate-Fermenting Microorganism From a Deep Fractured Carbonate Aquifer of the US Great Basin.</title>
        <authorList>
            <person name="Hamilton-Brehm S.D."/>
            <person name="Stewart L.E."/>
            <person name="Zavarin M."/>
            <person name="Caldwell M."/>
            <person name="Lawson P.A."/>
            <person name="Onstott T.C."/>
            <person name="Grzymski J."/>
            <person name="Neveux I."/>
            <person name="Lollar B.S."/>
            <person name="Russell C.E."/>
            <person name="Moser D.P."/>
        </authorList>
    </citation>
    <scope>NUCLEOTIDE SEQUENCE [LARGE SCALE GENOMIC DNA]</scope>
    <source>
        <strain evidence="4 5">DRI-13</strain>
    </source>
</reference>
<dbReference type="Pfam" id="PF13487">
    <property type="entry name" value="HD_5"/>
    <property type="match status" value="1"/>
</dbReference>
<evidence type="ECO:0000313" key="4">
    <source>
        <dbReference type="EMBL" id="QNB47483.1"/>
    </source>
</evidence>
<gene>
    <name evidence="4" type="ORF">BR63_15050</name>
</gene>
<dbReference type="InterPro" id="IPR043128">
    <property type="entry name" value="Rev_trsase/Diguanyl_cyclase"/>
</dbReference>
<feature type="domain" description="HD-GYP" evidence="3">
    <location>
        <begin position="289"/>
        <end position="484"/>
    </location>
</feature>